<dbReference type="Proteomes" id="UP001283361">
    <property type="component" value="Unassembled WGS sequence"/>
</dbReference>
<feature type="region of interest" description="Disordered" evidence="1">
    <location>
        <begin position="162"/>
        <end position="197"/>
    </location>
</feature>
<gene>
    <name evidence="2" type="ORF">RRG08_027075</name>
</gene>
<evidence type="ECO:0000313" key="3">
    <source>
        <dbReference type="Proteomes" id="UP001283361"/>
    </source>
</evidence>
<reference evidence="2" key="1">
    <citation type="journal article" date="2023" name="G3 (Bethesda)">
        <title>A reference genome for the long-term kleptoplast-retaining sea slug Elysia crispata morphotype clarki.</title>
        <authorList>
            <person name="Eastman K.E."/>
            <person name="Pendleton A.L."/>
            <person name="Shaikh M.A."/>
            <person name="Suttiyut T."/>
            <person name="Ogas R."/>
            <person name="Tomko P."/>
            <person name="Gavelis G."/>
            <person name="Widhalm J.R."/>
            <person name="Wisecaver J.H."/>
        </authorList>
    </citation>
    <scope>NUCLEOTIDE SEQUENCE</scope>
    <source>
        <strain evidence="2">ECLA1</strain>
    </source>
</reference>
<organism evidence="2 3">
    <name type="scientific">Elysia crispata</name>
    <name type="common">lettuce slug</name>
    <dbReference type="NCBI Taxonomy" id="231223"/>
    <lineage>
        <taxon>Eukaryota</taxon>
        <taxon>Metazoa</taxon>
        <taxon>Spiralia</taxon>
        <taxon>Lophotrochozoa</taxon>
        <taxon>Mollusca</taxon>
        <taxon>Gastropoda</taxon>
        <taxon>Heterobranchia</taxon>
        <taxon>Euthyneura</taxon>
        <taxon>Panpulmonata</taxon>
        <taxon>Sacoglossa</taxon>
        <taxon>Placobranchoidea</taxon>
        <taxon>Plakobranchidae</taxon>
        <taxon>Elysia</taxon>
    </lineage>
</organism>
<dbReference type="EMBL" id="JAWDGP010003917">
    <property type="protein sequence ID" value="KAK3769506.1"/>
    <property type="molecule type" value="Genomic_DNA"/>
</dbReference>
<dbReference type="AlphaFoldDB" id="A0AAE0ZIG7"/>
<accession>A0AAE0ZIG7</accession>
<protein>
    <submittedName>
        <fullName evidence="2">Uncharacterized protein</fullName>
    </submittedName>
</protein>
<sequence length="197" mass="22493">MHDKSVIRAILGFHAFTGCDTTSAFLRRGKMKPLKIMKAKPQFLLAFEALGVNDAVGANLLYDLEQFVCFMYGKPTYSDVNKLRFDMVRQRFQTGSRNVLTNSDGIDFSLLSPCRSTLQMHIKHLPPAEEHGWKMTLDRDLNYNWCARDIVPQDLVDILSSYQPEDDEDDVCDSFSNKFDSDSENSDNETSDSEEEN</sequence>
<keyword evidence="3" id="KW-1185">Reference proteome</keyword>
<name>A0AAE0ZIG7_9GAST</name>
<proteinExistence type="predicted"/>
<evidence type="ECO:0000256" key="1">
    <source>
        <dbReference type="SAM" id="MobiDB-lite"/>
    </source>
</evidence>
<dbReference type="PROSITE" id="PS51257">
    <property type="entry name" value="PROKAR_LIPOPROTEIN"/>
    <property type="match status" value="1"/>
</dbReference>
<comment type="caution">
    <text evidence="2">The sequence shown here is derived from an EMBL/GenBank/DDBJ whole genome shotgun (WGS) entry which is preliminary data.</text>
</comment>
<feature type="compositionally biased region" description="Acidic residues" evidence="1">
    <location>
        <begin position="182"/>
        <end position="197"/>
    </location>
</feature>
<evidence type="ECO:0000313" key="2">
    <source>
        <dbReference type="EMBL" id="KAK3769506.1"/>
    </source>
</evidence>